<sequence length="102" mass="11708">MNRLSSAGMTSPEADARSLKLWEKREYFKDQLRVYGICVNVAIALIITKASEATRGQALNQQNHNTYIKYQSVLKSLDVQALVFDLEPDYECHNIEQSMAYY</sequence>
<dbReference type="RefSeq" id="XP_056478658.1">
    <property type="nucleotide sequence ID" value="XM_056613617.1"/>
</dbReference>
<dbReference type="OrthoDB" id="4525412at2759"/>
<dbReference type="AlphaFoldDB" id="A0A9W9G1Y2"/>
<keyword evidence="2" id="KW-1185">Reference proteome</keyword>
<evidence type="ECO:0000313" key="2">
    <source>
        <dbReference type="Proteomes" id="UP001149074"/>
    </source>
</evidence>
<reference evidence="1" key="1">
    <citation type="submission" date="2022-11" db="EMBL/GenBank/DDBJ databases">
        <authorList>
            <person name="Petersen C."/>
        </authorList>
    </citation>
    <scope>NUCLEOTIDE SEQUENCE</scope>
    <source>
        <strain evidence="1">IBT 30761</strain>
    </source>
</reference>
<name>A0A9W9G1Y2_9EURO</name>
<dbReference type="EMBL" id="JAPQKI010000002">
    <property type="protein sequence ID" value="KAJ5110588.1"/>
    <property type="molecule type" value="Genomic_DNA"/>
</dbReference>
<dbReference type="Proteomes" id="UP001149074">
    <property type="component" value="Unassembled WGS sequence"/>
</dbReference>
<dbReference type="PANTHER" id="PTHR37535:SF3">
    <property type="entry name" value="FLUG DOMAIN-CONTAINING PROTEIN"/>
    <property type="match status" value="1"/>
</dbReference>
<dbReference type="GeneID" id="81352596"/>
<gene>
    <name evidence="1" type="ORF">N7532_001123</name>
</gene>
<reference evidence="1" key="2">
    <citation type="journal article" date="2023" name="IMA Fungus">
        <title>Comparative genomic study of the Penicillium genus elucidates a diverse pangenome and 15 lateral gene transfer events.</title>
        <authorList>
            <person name="Petersen C."/>
            <person name="Sorensen T."/>
            <person name="Nielsen M.R."/>
            <person name="Sondergaard T.E."/>
            <person name="Sorensen J.L."/>
            <person name="Fitzpatrick D.A."/>
            <person name="Frisvad J.C."/>
            <person name="Nielsen K.L."/>
        </authorList>
    </citation>
    <scope>NUCLEOTIDE SEQUENCE</scope>
    <source>
        <strain evidence="1">IBT 30761</strain>
    </source>
</reference>
<evidence type="ECO:0000313" key="1">
    <source>
        <dbReference type="EMBL" id="KAJ5110588.1"/>
    </source>
</evidence>
<protein>
    <submittedName>
        <fullName evidence="1">Uncharacterized protein</fullName>
    </submittedName>
</protein>
<accession>A0A9W9G1Y2</accession>
<dbReference type="PANTHER" id="PTHR37535">
    <property type="entry name" value="FLUG DOMAIN PROTEIN"/>
    <property type="match status" value="1"/>
</dbReference>
<proteinExistence type="predicted"/>
<comment type="caution">
    <text evidence="1">The sequence shown here is derived from an EMBL/GenBank/DDBJ whole genome shotgun (WGS) entry which is preliminary data.</text>
</comment>
<organism evidence="1 2">
    <name type="scientific">Penicillium argentinense</name>
    <dbReference type="NCBI Taxonomy" id="1131581"/>
    <lineage>
        <taxon>Eukaryota</taxon>
        <taxon>Fungi</taxon>
        <taxon>Dikarya</taxon>
        <taxon>Ascomycota</taxon>
        <taxon>Pezizomycotina</taxon>
        <taxon>Eurotiomycetes</taxon>
        <taxon>Eurotiomycetidae</taxon>
        <taxon>Eurotiales</taxon>
        <taxon>Aspergillaceae</taxon>
        <taxon>Penicillium</taxon>
    </lineage>
</organism>